<reference evidence="4" key="1">
    <citation type="submission" date="2016-03" db="EMBL/GenBank/DDBJ databases">
        <authorList>
            <person name="Guldener U."/>
        </authorList>
    </citation>
    <scope>NUCLEOTIDE SEQUENCE [LARGE SCALE GENOMIC DNA]</scope>
    <source>
        <strain evidence="4">04CH-RAC-A.6.1</strain>
    </source>
</reference>
<feature type="signal peptide" evidence="1">
    <location>
        <begin position="1"/>
        <end position="15"/>
    </location>
</feature>
<gene>
    <name evidence="3" type="ORF">RAG0_05728</name>
</gene>
<keyword evidence="1" id="KW-0732">Signal</keyword>
<feature type="chain" id="PRO_5012475493" description="Ecp2 effector protein-like domain-containing protein" evidence="1">
    <location>
        <begin position="16"/>
        <end position="108"/>
    </location>
</feature>
<accession>A0A1E1KE80</accession>
<proteinExistence type="predicted"/>
<dbReference type="AlphaFoldDB" id="A0A1E1KE80"/>
<dbReference type="Proteomes" id="UP000178912">
    <property type="component" value="Unassembled WGS sequence"/>
</dbReference>
<dbReference type="OrthoDB" id="73875at2759"/>
<keyword evidence="4" id="KW-1185">Reference proteome</keyword>
<evidence type="ECO:0000313" key="4">
    <source>
        <dbReference type="Proteomes" id="UP000178912"/>
    </source>
</evidence>
<evidence type="ECO:0000259" key="2">
    <source>
        <dbReference type="Pfam" id="PF14856"/>
    </source>
</evidence>
<evidence type="ECO:0000256" key="1">
    <source>
        <dbReference type="SAM" id="SignalP"/>
    </source>
</evidence>
<dbReference type="Pfam" id="PF14856">
    <property type="entry name" value="Hce2"/>
    <property type="match status" value="1"/>
</dbReference>
<feature type="domain" description="Ecp2 effector protein-like" evidence="2">
    <location>
        <begin position="40"/>
        <end position="79"/>
    </location>
</feature>
<evidence type="ECO:0000313" key="3">
    <source>
        <dbReference type="EMBL" id="CZS96366.1"/>
    </source>
</evidence>
<dbReference type="EMBL" id="FJUX01000026">
    <property type="protein sequence ID" value="CZS96366.1"/>
    <property type="molecule type" value="Genomic_DNA"/>
</dbReference>
<name>A0A1E1KE80_9HELO</name>
<organism evidence="3 4">
    <name type="scientific">Rhynchosporium agropyri</name>
    <dbReference type="NCBI Taxonomy" id="914238"/>
    <lineage>
        <taxon>Eukaryota</taxon>
        <taxon>Fungi</taxon>
        <taxon>Dikarya</taxon>
        <taxon>Ascomycota</taxon>
        <taxon>Pezizomycotina</taxon>
        <taxon>Leotiomycetes</taxon>
        <taxon>Helotiales</taxon>
        <taxon>Ploettnerulaceae</taxon>
        <taxon>Rhynchosporium</taxon>
    </lineage>
</organism>
<dbReference type="InterPro" id="IPR029226">
    <property type="entry name" value="Ecp2-like"/>
</dbReference>
<sequence>MYLAVLAAYLATTEGSPTGVESEARSDAVTFEASQPMVNDCGDSTFEDRSSNGSPLISECQHLASNIAGGGTWTIGESNQIFKEPLPLTELVPLGLPCGLDMLGFANP</sequence>
<protein>
    <recommendedName>
        <fullName evidence="2">Ecp2 effector protein-like domain-containing protein</fullName>
    </recommendedName>
</protein>